<gene>
    <name evidence="2" type="ORF">PC117_g19250</name>
</gene>
<dbReference type="VEuPathDB" id="FungiDB:PC110_g645"/>
<dbReference type="EMBL" id="RCMK01000825">
    <property type="protein sequence ID" value="KAG2910984.1"/>
    <property type="molecule type" value="Genomic_DNA"/>
</dbReference>
<feature type="region of interest" description="Disordered" evidence="1">
    <location>
        <begin position="1"/>
        <end position="36"/>
    </location>
</feature>
<dbReference type="PANTHER" id="PTHR33129">
    <property type="entry name" value="PROTEIN KINASE DOMAIN-CONTAINING PROTEIN-RELATED"/>
    <property type="match status" value="1"/>
</dbReference>
<evidence type="ECO:0000313" key="2">
    <source>
        <dbReference type="EMBL" id="KAG2910984.1"/>
    </source>
</evidence>
<organism evidence="2 3">
    <name type="scientific">Phytophthora cactorum</name>
    <dbReference type="NCBI Taxonomy" id="29920"/>
    <lineage>
        <taxon>Eukaryota</taxon>
        <taxon>Sar</taxon>
        <taxon>Stramenopiles</taxon>
        <taxon>Oomycota</taxon>
        <taxon>Peronosporomycetes</taxon>
        <taxon>Peronosporales</taxon>
        <taxon>Peronosporaceae</taxon>
        <taxon>Phytophthora</taxon>
    </lineage>
</organism>
<name>A0A8T1BXM5_9STRA</name>
<dbReference type="AlphaFoldDB" id="A0A8T1BXM5"/>
<dbReference type="InterPro" id="IPR052980">
    <property type="entry name" value="Crinkler_effector"/>
</dbReference>
<protein>
    <submittedName>
        <fullName evidence="2">Uncharacterized protein</fullName>
    </submittedName>
</protein>
<sequence>MTEVLPRAKKQKTASYSTPAESAAADKAAEAVSEEDTGFTEELPPLPFVHQYRSGNFFCARVLREILPICEENASGQQREVRDRDGDTRHRQIGLLRLFFQRFRKEVSNICIVAISHKVLGVNEVVVFKGDKDAHREKKKVFFLCDGPPRTFPRAGQMVVFTSPNVEWLRVVRKDDCTIYMPLWTCEELQEAASAVGLKGSSGVNCITDDIIEERFYSFGGVARECLLQEEALAEFKKRDLNKEIEQIRDVEEFSHLVDGVGNRSACHRVLHYVPGEDTRWVDTKLASPFVGENLALHLLKSVKNDKKSLHTSLEGIPEGASLCVRLFEAETHEQLARGCKFEPRLLRDTTAGRSDAQLPTRFSPSL</sequence>
<proteinExistence type="predicted"/>
<dbReference type="PANTHER" id="PTHR33129:SF1">
    <property type="entry name" value="ATP-BINDING PROTEIN"/>
    <property type="match status" value="1"/>
</dbReference>
<reference evidence="2" key="1">
    <citation type="submission" date="2018-10" db="EMBL/GenBank/DDBJ databases">
        <title>Effector identification in a new, highly contiguous assembly of the strawberry crown rot pathogen Phytophthora cactorum.</title>
        <authorList>
            <person name="Armitage A.D."/>
            <person name="Nellist C.F."/>
            <person name="Bates H."/>
            <person name="Vickerstaff R.J."/>
            <person name="Harrison R.J."/>
        </authorList>
    </citation>
    <scope>NUCLEOTIDE SEQUENCE</scope>
    <source>
        <strain evidence="2">4040</strain>
    </source>
</reference>
<evidence type="ECO:0000313" key="3">
    <source>
        <dbReference type="Proteomes" id="UP000736787"/>
    </source>
</evidence>
<dbReference type="VEuPathDB" id="FungiDB:PC110_g646"/>
<accession>A0A8T1BXM5</accession>
<evidence type="ECO:0000256" key="1">
    <source>
        <dbReference type="SAM" id="MobiDB-lite"/>
    </source>
</evidence>
<comment type="caution">
    <text evidence="2">The sequence shown here is derived from an EMBL/GenBank/DDBJ whole genome shotgun (WGS) entry which is preliminary data.</text>
</comment>
<dbReference type="Proteomes" id="UP000736787">
    <property type="component" value="Unassembled WGS sequence"/>
</dbReference>